<dbReference type="InterPro" id="IPR044099">
    <property type="entry name" value="Dcp2_NUDIX"/>
</dbReference>
<dbReference type="GO" id="GO:0030145">
    <property type="term" value="F:manganese ion binding"/>
    <property type="evidence" value="ECO:0007669"/>
    <property type="project" value="InterPro"/>
</dbReference>
<keyword evidence="9" id="KW-0866">Nonsense-mediated mRNA decay</keyword>
<dbReference type="Gene3D" id="1.10.10.1050">
    <property type="entry name" value="Dcp2, box A domain"/>
    <property type="match status" value="1"/>
</dbReference>
<dbReference type="GO" id="GO:0140933">
    <property type="term" value="F:5'-(N(7)-methylguanosine 5'-triphospho)-[mRNA] hydrolase activity"/>
    <property type="evidence" value="ECO:0007669"/>
    <property type="project" value="InterPro"/>
</dbReference>
<feature type="compositionally biased region" description="Basic and acidic residues" evidence="11">
    <location>
        <begin position="466"/>
        <end position="499"/>
    </location>
</feature>
<feature type="compositionally biased region" description="Polar residues" evidence="11">
    <location>
        <begin position="451"/>
        <end position="464"/>
    </location>
</feature>
<keyword evidence="5" id="KW-0507">mRNA processing</keyword>
<dbReference type="CDD" id="cd03672">
    <property type="entry name" value="NUDIX_Dcp2p_Nudt20"/>
    <property type="match status" value="1"/>
</dbReference>
<evidence type="ECO:0000313" key="14">
    <source>
        <dbReference type="Proteomes" id="UP000095085"/>
    </source>
</evidence>
<feature type="compositionally biased region" description="Polar residues" evidence="11">
    <location>
        <begin position="542"/>
        <end position="557"/>
    </location>
</feature>
<feature type="region of interest" description="Disordered" evidence="11">
    <location>
        <begin position="628"/>
        <end position="923"/>
    </location>
</feature>
<feature type="compositionally biased region" description="Basic and acidic residues" evidence="11">
    <location>
        <begin position="644"/>
        <end position="655"/>
    </location>
</feature>
<dbReference type="OrthoDB" id="18996at2759"/>
<keyword evidence="14" id="KW-1185">Reference proteome</keyword>
<dbReference type="AlphaFoldDB" id="A0A1E4RCJ5"/>
<reference evidence="14" key="1">
    <citation type="submission" date="2016-05" db="EMBL/GenBank/DDBJ databases">
        <title>Comparative genomics of biotechnologically important yeasts.</title>
        <authorList>
            <consortium name="DOE Joint Genome Institute"/>
            <person name="Riley R."/>
            <person name="Haridas S."/>
            <person name="Wolfe K.H."/>
            <person name="Lopes M.R."/>
            <person name="Hittinger C.T."/>
            <person name="Goker M."/>
            <person name="Salamov A."/>
            <person name="Wisecaver J."/>
            <person name="Long T.M."/>
            <person name="Aerts A.L."/>
            <person name="Barry K."/>
            <person name="Choi C."/>
            <person name="Clum A."/>
            <person name="Coughlan A.Y."/>
            <person name="Deshpande S."/>
            <person name="Douglass A.P."/>
            <person name="Hanson S.J."/>
            <person name="Klenk H.-P."/>
            <person name="Labutti K."/>
            <person name="Lapidus A."/>
            <person name="Lindquist E."/>
            <person name="Lipzen A."/>
            <person name="Meier-Kolthoff J.P."/>
            <person name="Ohm R.A."/>
            <person name="Otillar R.P."/>
            <person name="Pangilinan J."/>
            <person name="Peng Y."/>
            <person name="Rokas A."/>
            <person name="Rosa C.A."/>
            <person name="Scheuner C."/>
            <person name="Sibirny A.A."/>
            <person name="Slot J.C."/>
            <person name="Stielow J.B."/>
            <person name="Sun H."/>
            <person name="Kurtzman C.P."/>
            <person name="Blackwell M."/>
            <person name="Grigoriev I.V."/>
            <person name="Jeffries T.W."/>
        </authorList>
    </citation>
    <scope>NUCLEOTIDE SEQUENCE [LARGE SCALE GENOMIC DNA]</scope>
    <source>
        <strain evidence="14">NRRL Y-1933</strain>
    </source>
</reference>
<feature type="region of interest" description="Disordered" evidence="11">
    <location>
        <begin position="340"/>
        <end position="422"/>
    </location>
</feature>
<proteinExistence type="inferred from homology"/>
<dbReference type="InterPro" id="IPR036189">
    <property type="entry name" value="DCP2_BoxA_sf"/>
</dbReference>
<feature type="compositionally biased region" description="Low complexity" evidence="11">
    <location>
        <begin position="806"/>
        <end position="830"/>
    </location>
</feature>
<evidence type="ECO:0000256" key="5">
    <source>
        <dbReference type="ARBA" id="ARBA00022664"/>
    </source>
</evidence>
<comment type="similarity">
    <text evidence="3">Belongs to the Nudix hydrolase family. DCP2 subfamily.</text>
</comment>
<evidence type="ECO:0000256" key="2">
    <source>
        <dbReference type="ARBA" id="ARBA00004201"/>
    </source>
</evidence>
<keyword evidence="4" id="KW-0963">Cytoplasm</keyword>
<keyword evidence="10" id="KW-0464">Manganese</keyword>
<dbReference type="RefSeq" id="XP_020074039.1">
    <property type="nucleotide sequence ID" value="XM_020223735.1"/>
</dbReference>
<feature type="compositionally biased region" description="Low complexity" evidence="11">
    <location>
        <begin position="908"/>
        <end position="923"/>
    </location>
</feature>
<feature type="compositionally biased region" description="Low complexity" evidence="11">
    <location>
        <begin position="515"/>
        <end position="526"/>
    </location>
</feature>
<dbReference type="GeneID" id="30998284"/>
<accession>A0A1E4RCJ5</accession>
<name>A0A1E4RCJ5_9ASCO</name>
<dbReference type="PROSITE" id="PS51462">
    <property type="entry name" value="NUDIX"/>
    <property type="match status" value="1"/>
</dbReference>
<evidence type="ECO:0000256" key="9">
    <source>
        <dbReference type="ARBA" id="ARBA00023161"/>
    </source>
</evidence>
<dbReference type="InterPro" id="IPR020084">
    <property type="entry name" value="NUDIX_hydrolase_CS"/>
</dbReference>
<dbReference type="STRING" id="984485.A0A1E4RCJ5"/>
<dbReference type="EMBL" id="KV454546">
    <property type="protein sequence ID" value="ODV64972.1"/>
    <property type="molecule type" value="Genomic_DNA"/>
</dbReference>
<evidence type="ECO:0000259" key="12">
    <source>
        <dbReference type="PROSITE" id="PS51462"/>
    </source>
</evidence>
<dbReference type="SUPFAM" id="SSF140586">
    <property type="entry name" value="Dcp2 domain-like"/>
    <property type="match status" value="1"/>
</dbReference>
<dbReference type="PANTHER" id="PTHR23114">
    <property type="entry name" value="M7GPPPN-MRNA HYDROLASE"/>
    <property type="match status" value="1"/>
</dbReference>
<evidence type="ECO:0000256" key="7">
    <source>
        <dbReference type="ARBA" id="ARBA00022801"/>
    </source>
</evidence>
<feature type="compositionally biased region" description="Polar residues" evidence="11">
    <location>
        <begin position="777"/>
        <end position="801"/>
    </location>
</feature>
<dbReference type="InterPro" id="IPR007722">
    <property type="entry name" value="DCP2_BoxA"/>
</dbReference>
<comment type="cofactor">
    <cofactor evidence="1">
        <name>Mn(2+)</name>
        <dbReference type="ChEBI" id="CHEBI:29035"/>
    </cofactor>
</comment>
<dbReference type="GO" id="GO:0000290">
    <property type="term" value="P:deadenylation-dependent decapping of nuclear-transcribed mRNA"/>
    <property type="evidence" value="ECO:0007669"/>
    <property type="project" value="InterPro"/>
</dbReference>
<dbReference type="SMART" id="SM01125">
    <property type="entry name" value="DCP2"/>
    <property type="match status" value="1"/>
</dbReference>
<feature type="compositionally biased region" description="Polar residues" evidence="11">
    <location>
        <begin position="571"/>
        <end position="585"/>
    </location>
</feature>
<sequence length="923" mass="102177">MSIQLRDGLSNQSVDLVLEDLLVRFLVNVPHEDLSSIERIFFQVEEAQWFYTDFVRQLNPTLPGMKMKQFSTRLLEKCPLIWKWGDPSDAISRFGKYKSTIPVRGIALFNKDLTKMILVKGSESNTWSFPRGKISKDESDKECAVREVLEETGFDASDIINENDVVERTIKGKNYKIYLAKNVPEDFNFLPLARNEIDQIEWHDIKQIQKKIRTNPQKYFIVATVLKPLLRWINKNKGVLNEEELMLKAEIKLKAILGVNQPKQKNVDAGRELLDILQGVAPTNGSKSTLVQTDVGPSNQNAEQFVNMTLPQHLHNQLPFFNNTAINLTQAYPIGNQPFFFPPGPPIAPARRLDQNLPSQLPPMGHQPQIPQQKTQAPSSNRRSSEANSKELLSILNRKPENNSSAHKHTSSSSNSHITESNRSKADQLLGLFKKSTQKASEDFNKHNADDQITSASDLRQSHVNIKHEPSNELEKSLESSHDFNEPGKKLRILKRPEKSLNGNASSELLSLLGKPPASSEPSSKSSSEEPKIFQDNGDNILKNNESSTIETDQRPTPVSKKSAANDLLNLLNQKGKTKDNVSNIKEQEKDLEDGSNYEDFENFEDFEDFDDLDNFSDDIEKPVHHFDIASDDEDEFHVNSKPSIEKIKASHRPFDTSAPAPAPEPPLAEKSPAPEETKRPIRILKPGESLENLFGPPDTSPAMSPSSPLKHDSNKQGSESKSLLELLHGGKPNNTNEPATVHPEKAPSNDEGKSLLLILNGGKPPASSDPVHAQPDYSSIYGSQEPNTSQAETNSSNFSPFGQAPSSSSNLNPLQSPKSNRNSNSLLDLLGRRPPQETQAPINTWEQPQSSKLQSSGLQTKPLTLEDLESGNSASVAGNQGSLGLDPPAGNQSPAKDLLSILKGGMSNNDSSSSFYSASSRV</sequence>
<dbReference type="GO" id="GO:0006397">
    <property type="term" value="P:mRNA processing"/>
    <property type="evidence" value="ECO:0007669"/>
    <property type="project" value="UniProtKB-KW"/>
</dbReference>
<evidence type="ECO:0000256" key="10">
    <source>
        <dbReference type="ARBA" id="ARBA00023211"/>
    </source>
</evidence>
<feature type="domain" description="Nudix hydrolase" evidence="12">
    <location>
        <begin position="99"/>
        <end position="227"/>
    </location>
</feature>
<evidence type="ECO:0000256" key="6">
    <source>
        <dbReference type="ARBA" id="ARBA00022723"/>
    </source>
</evidence>
<evidence type="ECO:0000256" key="1">
    <source>
        <dbReference type="ARBA" id="ARBA00001936"/>
    </source>
</evidence>
<evidence type="ECO:0000313" key="13">
    <source>
        <dbReference type="EMBL" id="ODV64972.1"/>
    </source>
</evidence>
<keyword evidence="7" id="KW-0378">Hydrolase</keyword>
<dbReference type="Proteomes" id="UP000095085">
    <property type="component" value="Unassembled WGS sequence"/>
</dbReference>
<dbReference type="Gene3D" id="3.90.79.10">
    <property type="entry name" value="Nucleoside Triphosphate Pyrophosphohydrolase"/>
    <property type="match status" value="1"/>
</dbReference>
<dbReference type="GO" id="GO:0003723">
    <property type="term" value="F:RNA binding"/>
    <property type="evidence" value="ECO:0007669"/>
    <property type="project" value="UniProtKB-KW"/>
</dbReference>
<feature type="compositionally biased region" description="Polar residues" evidence="11">
    <location>
        <begin position="871"/>
        <end position="883"/>
    </location>
</feature>
<keyword evidence="8" id="KW-0694">RNA-binding</keyword>
<dbReference type="GO" id="GO:0000932">
    <property type="term" value="C:P-body"/>
    <property type="evidence" value="ECO:0007669"/>
    <property type="project" value="UniProtKB-SubCell"/>
</dbReference>
<evidence type="ECO:0000256" key="11">
    <source>
        <dbReference type="SAM" id="MobiDB-lite"/>
    </source>
</evidence>
<keyword evidence="6" id="KW-0479">Metal-binding</keyword>
<dbReference type="PROSITE" id="PS00893">
    <property type="entry name" value="NUDIX_BOX"/>
    <property type="match status" value="1"/>
</dbReference>
<protein>
    <recommendedName>
        <fullName evidence="12">Nudix hydrolase domain-containing protein</fullName>
    </recommendedName>
</protein>
<organism evidence="13 14">
    <name type="scientific">Hyphopichia burtonii NRRL Y-1933</name>
    <dbReference type="NCBI Taxonomy" id="984485"/>
    <lineage>
        <taxon>Eukaryota</taxon>
        <taxon>Fungi</taxon>
        <taxon>Dikarya</taxon>
        <taxon>Ascomycota</taxon>
        <taxon>Saccharomycotina</taxon>
        <taxon>Pichiomycetes</taxon>
        <taxon>Debaryomycetaceae</taxon>
        <taxon>Hyphopichia</taxon>
    </lineage>
</organism>
<feature type="compositionally biased region" description="Basic and acidic residues" evidence="11">
    <location>
        <begin position="743"/>
        <end position="754"/>
    </location>
</feature>
<feature type="region of interest" description="Disordered" evidence="11">
    <location>
        <begin position="449"/>
        <end position="598"/>
    </location>
</feature>
<feature type="compositionally biased region" description="Polar residues" evidence="11">
    <location>
        <begin position="369"/>
        <end position="382"/>
    </location>
</feature>
<gene>
    <name evidence="13" type="ORF">HYPBUDRAFT_8430</name>
</gene>
<dbReference type="PANTHER" id="PTHR23114:SF17">
    <property type="entry name" value="M7GPPPN-MRNA HYDROLASE"/>
    <property type="match status" value="1"/>
</dbReference>
<comment type="subcellular location">
    <subcellularLocation>
        <location evidence="2">Cytoplasm</location>
        <location evidence="2">P-body</location>
    </subcellularLocation>
</comment>
<dbReference type="GO" id="GO:0000184">
    <property type="term" value="P:nuclear-transcribed mRNA catabolic process, nonsense-mediated decay"/>
    <property type="evidence" value="ECO:0007669"/>
    <property type="project" value="UniProtKB-KW"/>
</dbReference>
<dbReference type="FunFam" id="3.90.79.10:FF:000045">
    <property type="entry name" value="mRNA-decapping enzyme 2"/>
    <property type="match status" value="1"/>
</dbReference>
<evidence type="ECO:0000256" key="3">
    <source>
        <dbReference type="ARBA" id="ARBA00005279"/>
    </source>
</evidence>
<feature type="compositionally biased region" description="Polar residues" evidence="11">
    <location>
        <begin position="837"/>
        <end position="863"/>
    </location>
</feature>
<evidence type="ECO:0000256" key="4">
    <source>
        <dbReference type="ARBA" id="ARBA00022490"/>
    </source>
</evidence>
<dbReference type="Pfam" id="PF05026">
    <property type="entry name" value="DCP2"/>
    <property type="match status" value="1"/>
</dbReference>
<dbReference type="SUPFAM" id="SSF55811">
    <property type="entry name" value="Nudix"/>
    <property type="match status" value="1"/>
</dbReference>
<dbReference type="InterPro" id="IPR000086">
    <property type="entry name" value="NUDIX_hydrolase_dom"/>
</dbReference>
<dbReference type="Pfam" id="PF00293">
    <property type="entry name" value="NUDIX"/>
    <property type="match status" value="1"/>
</dbReference>
<evidence type="ECO:0000256" key="8">
    <source>
        <dbReference type="ARBA" id="ARBA00022884"/>
    </source>
</evidence>
<dbReference type="InterPro" id="IPR015797">
    <property type="entry name" value="NUDIX_hydrolase-like_dom_sf"/>
</dbReference>